<dbReference type="Proteomes" id="UP001264335">
    <property type="component" value="Unassembled WGS sequence"/>
</dbReference>
<protein>
    <submittedName>
        <fullName evidence="1">Uncharacterized protein</fullName>
    </submittedName>
</protein>
<name>A0ABD5F326_ENTAV</name>
<proteinExistence type="predicted"/>
<gene>
    <name evidence="1" type="ORF">P7D79_01500</name>
</gene>
<accession>A0ABD5F326</accession>
<sequence>MKKVLGTIVIGSVTALVAKESIDYIRRLTQTKQSIDKIGKLIDPFVIAYVDEDYRAKVFTRIIKERLTLEEVESLRTVFSDRHDKLSFSKGSYEYSHLLDILNEHLPVEGSIDKMNQVSDSVYARENNRAKKIRINYHLENSVKVLRATAIHLLNLMKN</sequence>
<organism evidence="1 2">
    <name type="scientific">Enterococcus avium</name>
    <name type="common">Streptococcus avium</name>
    <dbReference type="NCBI Taxonomy" id="33945"/>
    <lineage>
        <taxon>Bacteria</taxon>
        <taxon>Bacillati</taxon>
        <taxon>Bacillota</taxon>
        <taxon>Bacilli</taxon>
        <taxon>Lactobacillales</taxon>
        <taxon>Enterococcaceae</taxon>
        <taxon>Enterococcus</taxon>
    </lineage>
</organism>
<comment type="caution">
    <text evidence="1">The sequence shown here is derived from an EMBL/GenBank/DDBJ whole genome shotgun (WGS) entry which is preliminary data.</text>
</comment>
<reference evidence="1 2" key="1">
    <citation type="submission" date="2023-03" db="EMBL/GenBank/DDBJ databases">
        <authorList>
            <person name="Shen W."/>
            <person name="Cai J."/>
        </authorList>
    </citation>
    <scope>NUCLEOTIDE SEQUENCE [LARGE SCALE GENOMIC DNA]</scope>
    <source>
        <strain evidence="1 2">Y2</strain>
    </source>
</reference>
<dbReference type="AlphaFoldDB" id="A0ABD5F326"/>
<evidence type="ECO:0000313" key="2">
    <source>
        <dbReference type="Proteomes" id="UP001264335"/>
    </source>
</evidence>
<dbReference type="RefSeq" id="WP_070503760.1">
    <property type="nucleotide sequence ID" value="NZ_CABGUH010000035.1"/>
</dbReference>
<evidence type="ECO:0000313" key="1">
    <source>
        <dbReference type="EMBL" id="MDT2512897.1"/>
    </source>
</evidence>
<dbReference type="EMBL" id="JARPWY010000002">
    <property type="protein sequence ID" value="MDT2512897.1"/>
    <property type="molecule type" value="Genomic_DNA"/>
</dbReference>